<comment type="caution">
    <text evidence="3">The sequence shown here is derived from an EMBL/GenBank/DDBJ whole genome shotgun (WGS) entry which is preliminary data.</text>
</comment>
<proteinExistence type="inferred from homology"/>
<dbReference type="PANTHER" id="PTHR33755">
    <property type="entry name" value="TOXIN PARE1-RELATED"/>
    <property type="match status" value="1"/>
</dbReference>
<reference evidence="3 4" key="1">
    <citation type="submission" date="2017-08" db="EMBL/GenBank/DDBJ databases">
        <title>Infants hospitalized years apart are colonized by the same room-sourced microbial strains.</title>
        <authorList>
            <person name="Brooks B."/>
            <person name="Olm M.R."/>
            <person name="Firek B.A."/>
            <person name="Baker R."/>
            <person name="Thomas B.C."/>
            <person name="Morowitz M.J."/>
            <person name="Banfield J.F."/>
        </authorList>
    </citation>
    <scope>NUCLEOTIDE SEQUENCE [LARGE SCALE GENOMIC DNA]</scope>
    <source>
        <strain evidence="3">S2_005_001_R1_22</strain>
    </source>
</reference>
<dbReference type="PANTHER" id="PTHR33755:SF6">
    <property type="entry name" value="PLASMID STABILIZATION SYSTEM PROTEIN"/>
    <property type="match status" value="1"/>
</dbReference>
<evidence type="ECO:0000313" key="3">
    <source>
        <dbReference type="EMBL" id="PZQ62924.1"/>
    </source>
</evidence>
<evidence type="ECO:0000256" key="1">
    <source>
        <dbReference type="ARBA" id="ARBA00006226"/>
    </source>
</evidence>
<name>A0A2W5PCZ1_9SPHN</name>
<keyword evidence="2" id="KW-1277">Toxin-antitoxin system</keyword>
<dbReference type="AlphaFoldDB" id="A0A2W5PCZ1"/>
<gene>
    <name evidence="3" type="ORF">DI544_01660</name>
</gene>
<evidence type="ECO:0000313" key="4">
    <source>
        <dbReference type="Proteomes" id="UP000249229"/>
    </source>
</evidence>
<dbReference type="EMBL" id="QFQI01000001">
    <property type="protein sequence ID" value="PZQ62924.1"/>
    <property type="molecule type" value="Genomic_DNA"/>
</dbReference>
<protein>
    <submittedName>
        <fullName evidence="3">Type II toxin-antitoxin system RelE/ParE family toxin</fullName>
    </submittedName>
</protein>
<dbReference type="Proteomes" id="UP000249229">
    <property type="component" value="Unassembled WGS sequence"/>
</dbReference>
<evidence type="ECO:0000256" key="2">
    <source>
        <dbReference type="ARBA" id="ARBA00022649"/>
    </source>
</evidence>
<dbReference type="Gene3D" id="3.30.2310.20">
    <property type="entry name" value="RelE-like"/>
    <property type="match status" value="1"/>
</dbReference>
<organism evidence="3 4">
    <name type="scientific">Sphingomonas taxi</name>
    <dbReference type="NCBI Taxonomy" id="1549858"/>
    <lineage>
        <taxon>Bacteria</taxon>
        <taxon>Pseudomonadati</taxon>
        <taxon>Pseudomonadota</taxon>
        <taxon>Alphaproteobacteria</taxon>
        <taxon>Sphingomonadales</taxon>
        <taxon>Sphingomonadaceae</taxon>
        <taxon>Sphingomonas</taxon>
    </lineage>
</organism>
<dbReference type="InterPro" id="IPR051803">
    <property type="entry name" value="TA_system_RelE-like_toxin"/>
</dbReference>
<dbReference type="InterPro" id="IPR007712">
    <property type="entry name" value="RelE/ParE_toxin"/>
</dbReference>
<comment type="similarity">
    <text evidence="1">Belongs to the RelE toxin family.</text>
</comment>
<dbReference type="InterPro" id="IPR035093">
    <property type="entry name" value="RelE/ParE_toxin_dom_sf"/>
</dbReference>
<dbReference type="Pfam" id="PF05016">
    <property type="entry name" value="ParE_toxin"/>
    <property type="match status" value="1"/>
</dbReference>
<sequence length="90" mass="10239">MAEVVWTDQAIEQLDLIVAYVELFDGLAAERLRTRLFDVGSSLCDFPHRGRPVGDGRRELVTVPPYVLRYRTEGDLVFIIGVRHGARRPD</sequence>
<accession>A0A2W5PCZ1</accession>